<keyword evidence="2" id="KW-1185">Reference proteome</keyword>
<dbReference type="RefSeq" id="YP_009126618.1">
    <property type="nucleotide sequence ID" value="NC_026611.1"/>
</dbReference>
<dbReference type="KEGG" id="vg:23681437"/>
<protein>
    <submittedName>
        <fullName evidence="1">Uncharacterized protein</fullName>
    </submittedName>
</protein>
<dbReference type="Proteomes" id="UP000202039">
    <property type="component" value="Segment"/>
</dbReference>
<accession>A0A077K9T0</accession>
<proteinExistence type="predicted"/>
<organism evidence="1 2">
    <name type="scientific">Edwardsiella phage GF-2</name>
    <dbReference type="NCBI Taxonomy" id="1537091"/>
    <lineage>
        <taxon>Viruses</taxon>
        <taxon>Duplodnaviria</taxon>
        <taxon>Heunggongvirae</taxon>
        <taxon>Uroviricota</taxon>
        <taxon>Caudoviricetes</taxon>
        <taxon>Gofduovirus</taxon>
        <taxon>Gofduovirus GF2</taxon>
    </lineage>
</organism>
<dbReference type="InterPro" id="IPR054440">
    <property type="entry name" value="Gp32-like"/>
</dbReference>
<dbReference type="Pfam" id="PF22764">
    <property type="entry name" value="E217_Gp32"/>
    <property type="match status" value="1"/>
</dbReference>
<dbReference type="EMBL" id="AP014629">
    <property type="protein sequence ID" value="BAP28886.1"/>
    <property type="molecule type" value="Genomic_DNA"/>
</dbReference>
<name>A0A077K9T0_9CAUD</name>
<evidence type="ECO:0000313" key="1">
    <source>
        <dbReference type="EMBL" id="BAP28886.1"/>
    </source>
</evidence>
<evidence type="ECO:0000313" key="2">
    <source>
        <dbReference type="Proteomes" id="UP000202039"/>
    </source>
</evidence>
<dbReference type="OrthoDB" id="21857at10239"/>
<dbReference type="GeneID" id="23681437"/>
<sequence length="144" mass="15643">MPLDITSANSKLRLVVPAYYPGGIDVDDYAADNMFDTAPLQNAEEIMSADGKYHAGFVFNPADFTITLMPTSSALGKLEDMVAAERTAIAKFVVNATLVVPSLNKKWTMVNGVLFSMPPLPPGRRILQPRPVVFHFETTTPSAV</sequence>
<reference evidence="1 2" key="1">
    <citation type="journal article" date="2015" name="Arch. Virol.">
        <title>Full-genome sequence of a novel myovirus, GF-2, infecting Edwardsiella tarda: comparison with other Edwardsiella myoviral genomes.</title>
        <authorList>
            <person name="Yasuike M."/>
            <person name="Nishiki I."/>
            <person name="Iwasaki Y."/>
            <person name="Nakamura Y."/>
            <person name="Fujiwara A."/>
            <person name="Sugaya E."/>
            <person name="Kawato Y."/>
            <person name="Nagai S."/>
            <person name="Kobayashi T."/>
            <person name="Ototake M."/>
            <person name="Nakai T."/>
        </authorList>
    </citation>
    <scope>NUCLEOTIDE SEQUENCE [LARGE SCALE GENOMIC DNA]</scope>
</reference>